<dbReference type="Proteomes" id="UP000185494">
    <property type="component" value="Chromosome 1"/>
</dbReference>
<accession>A0A1L7AFG0</accession>
<dbReference type="RefSeq" id="WP_075798329.1">
    <property type="nucleotide sequence ID" value="NZ_CP015583.1"/>
</dbReference>
<comment type="similarity">
    <text evidence="2">Belongs to the autoinducer-2 exporter (AI-2E) (TC 2.A.86) family.</text>
</comment>
<dbReference type="PANTHER" id="PTHR21716:SF62">
    <property type="entry name" value="TRANSPORT PROTEIN YDBI-RELATED"/>
    <property type="match status" value="1"/>
</dbReference>
<reference evidence="8" key="3">
    <citation type="submission" date="2023-09" db="EMBL/GenBank/DDBJ databases">
        <authorList>
            <person name="Schober I."/>
            <person name="Bunk B."/>
        </authorList>
    </citation>
    <scope>NUCLEOTIDE SEQUENCE</scope>
    <source>
        <strain evidence="8">DSM 103800</strain>
    </source>
</reference>
<dbReference type="STRING" id="257708.RGI145_10675"/>
<feature type="transmembrane region" description="Helical" evidence="6">
    <location>
        <begin position="26"/>
        <end position="43"/>
    </location>
</feature>
<evidence type="ECO:0000313" key="9">
    <source>
        <dbReference type="Proteomes" id="UP000185494"/>
    </source>
</evidence>
<reference evidence="7 9" key="1">
    <citation type="submission" date="2016-05" db="EMBL/GenBank/DDBJ databases">
        <title>Complete Genome and Methylome Analysis of Psychrotrophic Bacterial Isolates from Antarctic Lake Untersee.</title>
        <authorList>
            <person name="Fomenkov A."/>
            <person name="Akimov V.N."/>
            <person name="Vasilyeva L.V."/>
            <person name="Andersen D."/>
            <person name="Vincze T."/>
            <person name="Roberts R.J."/>
        </authorList>
    </citation>
    <scope>NUCLEOTIDE SEQUENCE [LARGE SCALE GENOMIC DNA]</scope>
    <source>
        <strain evidence="7 9">U14-5</strain>
    </source>
</reference>
<comment type="subcellular location">
    <subcellularLocation>
        <location evidence="1">Membrane</location>
        <topology evidence="1">Multi-pass membrane protein</topology>
    </subcellularLocation>
</comment>
<dbReference type="Proteomes" id="UP001258945">
    <property type="component" value="Unassembled WGS sequence"/>
</dbReference>
<protein>
    <submittedName>
        <fullName evidence="8">AI-2E family transporter</fullName>
    </submittedName>
</protein>
<dbReference type="EMBL" id="JAVVDO010000006">
    <property type="protein sequence ID" value="MDT8330635.1"/>
    <property type="molecule type" value="Genomic_DNA"/>
</dbReference>
<dbReference type="EMBL" id="CP015583">
    <property type="protein sequence ID" value="APT57492.1"/>
    <property type="molecule type" value="Genomic_DNA"/>
</dbReference>
<evidence type="ECO:0000313" key="7">
    <source>
        <dbReference type="EMBL" id="APT57492.1"/>
    </source>
</evidence>
<evidence type="ECO:0000256" key="2">
    <source>
        <dbReference type="ARBA" id="ARBA00009773"/>
    </source>
</evidence>
<keyword evidence="4 6" id="KW-1133">Transmembrane helix</keyword>
<evidence type="ECO:0000256" key="3">
    <source>
        <dbReference type="ARBA" id="ARBA00022692"/>
    </source>
</evidence>
<dbReference type="PANTHER" id="PTHR21716">
    <property type="entry name" value="TRANSMEMBRANE PROTEIN"/>
    <property type="match status" value="1"/>
</dbReference>
<keyword evidence="5 6" id="KW-0472">Membrane</keyword>
<feature type="transmembrane region" description="Helical" evidence="6">
    <location>
        <begin position="256"/>
        <end position="276"/>
    </location>
</feature>
<feature type="transmembrane region" description="Helical" evidence="6">
    <location>
        <begin position="222"/>
        <end position="249"/>
    </location>
</feature>
<dbReference type="GO" id="GO:0016020">
    <property type="term" value="C:membrane"/>
    <property type="evidence" value="ECO:0007669"/>
    <property type="project" value="UniProtKB-SubCell"/>
</dbReference>
<name>A0A1L7AFG0_9PROT</name>
<dbReference type="eggNOG" id="COG0628">
    <property type="taxonomic scope" value="Bacteria"/>
</dbReference>
<organism evidence="7 9">
    <name type="scientific">Roseomonas gilardii</name>
    <dbReference type="NCBI Taxonomy" id="257708"/>
    <lineage>
        <taxon>Bacteria</taxon>
        <taxon>Pseudomonadati</taxon>
        <taxon>Pseudomonadota</taxon>
        <taxon>Alphaproteobacteria</taxon>
        <taxon>Acetobacterales</taxon>
        <taxon>Roseomonadaceae</taxon>
        <taxon>Roseomonas</taxon>
    </lineage>
</organism>
<sequence>MTRSTLSLTVLLIAFALMCWLVPNALLIGFAGAILAVGLRALAGPIVVKTGLGGGWAVLLVAVLIVLVLGLGVWASITPLSAQVQLFAQSAPQALRSLQNYLSDFPWIQQQIEHFQPERVISAVGDQAAGMAAMGISGTLGGLANIVLIVLLALYLASEPSLYRRGFAALLSPDLRPDGMHVLDAAGGALRGWLLGALCAMVFNGVLIWLGLWALGVPLSPLLGAIAGLTSFVPYIGAIAAALPAALMALGKDPSLVPWALGVYFVVQMLEGNVLTPMVQKQTADLPPALLLLSQTVMGTVAGLLGVVLAAPILAVAMTVVQASYIKLRLEDREDAETVQAEGRAHPGSGNSIRP</sequence>
<proteinExistence type="inferred from homology"/>
<dbReference type="Pfam" id="PF01594">
    <property type="entry name" value="AI-2E_transport"/>
    <property type="match status" value="1"/>
</dbReference>
<dbReference type="InterPro" id="IPR002549">
    <property type="entry name" value="AI-2E-like"/>
</dbReference>
<evidence type="ECO:0000256" key="5">
    <source>
        <dbReference type="ARBA" id="ARBA00023136"/>
    </source>
</evidence>
<evidence type="ECO:0000313" key="8">
    <source>
        <dbReference type="EMBL" id="MDT8330635.1"/>
    </source>
</evidence>
<feature type="transmembrane region" description="Helical" evidence="6">
    <location>
        <begin position="132"/>
        <end position="157"/>
    </location>
</feature>
<evidence type="ECO:0000313" key="10">
    <source>
        <dbReference type="Proteomes" id="UP001258945"/>
    </source>
</evidence>
<evidence type="ECO:0000256" key="1">
    <source>
        <dbReference type="ARBA" id="ARBA00004141"/>
    </source>
</evidence>
<dbReference type="AlphaFoldDB" id="A0A1L7AFG0"/>
<gene>
    <name evidence="7" type="ORF">RGI145_10675</name>
    <name evidence="8" type="ORF">RQ831_06200</name>
</gene>
<reference evidence="8 10" key="2">
    <citation type="journal article" date="2019" name="Microb. Pathog.">
        <title>Comparison of VITEK 2, MALDI-TOF MS, 16S rRNA gene sequencing, and whole-genome sequencing for identification of Roseomonas mucosa.</title>
        <authorList>
            <person name="Rudolph W.W."/>
            <person name="Gunzer F."/>
            <person name="Trauth M."/>
            <person name="Bunk B."/>
            <person name="Bigge R."/>
            <person name="Schrottner P."/>
        </authorList>
    </citation>
    <scope>NUCLEOTIDE SEQUENCE [LARGE SCALE GENOMIC DNA]</scope>
    <source>
        <strain evidence="8 10">DSM 103800</strain>
    </source>
</reference>
<feature type="transmembrane region" description="Helical" evidence="6">
    <location>
        <begin position="55"/>
        <end position="77"/>
    </location>
</feature>
<dbReference type="GO" id="GO:0055085">
    <property type="term" value="P:transmembrane transport"/>
    <property type="evidence" value="ECO:0007669"/>
    <property type="project" value="TreeGrafter"/>
</dbReference>
<keyword evidence="3 6" id="KW-0812">Transmembrane</keyword>
<evidence type="ECO:0000256" key="6">
    <source>
        <dbReference type="SAM" id="Phobius"/>
    </source>
</evidence>
<feature type="transmembrane region" description="Helical" evidence="6">
    <location>
        <begin position="296"/>
        <end position="321"/>
    </location>
</feature>
<evidence type="ECO:0000256" key="4">
    <source>
        <dbReference type="ARBA" id="ARBA00022989"/>
    </source>
</evidence>
<keyword evidence="10" id="KW-1185">Reference proteome</keyword>
<feature type="transmembrane region" description="Helical" evidence="6">
    <location>
        <begin position="193"/>
        <end position="216"/>
    </location>
</feature>
<dbReference type="KEGG" id="rgi:RGI145_10675"/>